<accession>A0AAN8C7R0</accession>
<dbReference type="Proteomes" id="UP001331515">
    <property type="component" value="Unassembled WGS sequence"/>
</dbReference>
<gene>
    <name evidence="1" type="ORF">CgunFtcFv8_015923</name>
</gene>
<name>A0AAN8C7R0_CHAGU</name>
<evidence type="ECO:0000313" key="2">
    <source>
        <dbReference type="Proteomes" id="UP001331515"/>
    </source>
</evidence>
<protein>
    <submittedName>
        <fullName evidence="1">Uncharacterized protein</fullName>
    </submittedName>
</protein>
<keyword evidence="2" id="KW-1185">Reference proteome</keyword>
<dbReference type="EMBL" id="JAURVH010001533">
    <property type="protein sequence ID" value="KAK5898512.1"/>
    <property type="molecule type" value="Genomic_DNA"/>
</dbReference>
<organism evidence="1 2">
    <name type="scientific">Champsocephalus gunnari</name>
    <name type="common">Mackerel icefish</name>
    <dbReference type="NCBI Taxonomy" id="52237"/>
    <lineage>
        <taxon>Eukaryota</taxon>
        <taxon>Metazoa</taxon>
        <taxon>Chordata</taxon>
        <taxon>Craniata</taxon>
        <taxon>Vertebrata</taxon>
        <taxon>Euteleostomi</taxon>
        <taxon>Actinopterygii</taxon>
        <taxon>Neopterygii</taxon>
        <taxon>Teleostei</taxon>
        <taxon>Neoteleostei</taxon>
        <taxon>Acanthomorphata</taxon>
        <taxon>Eupercaria</taxon>
        <taxon>Perciformes</taxon>
        <taxon>Notothenioidei</taxon>
        <taxon>Channichthyidae</taxon>
        <taxon>Champsocephalus</taxon>
    </lineage>
</organism>
<dbReference type="AlphaFoldDB" id="A0AAN8C7R0"/>
<proteinExistence type="predicted"/>
<evidence type="ECO:0000313" key="1">
    <source>
        <dbReference type="EMBL" id="KAK5898512.1"/>
    </source>
</evidence>
<sequence>MSLVYRTAGDDMLSGTIPLRHEDSVNHSRLKALIVTRTYCSHSVDLSMDILAAGWGVTNSSNLTNESVARRGMRGRMLLLYAGGPRGDFCSCNSPAE</sequence>
<comment type="caution">
    <text evidence="1">The sequence shown here is derived from an EMBL/GenBank/DDBJ whole genome shotgun (WGS) entry which is preliminary data.</text>
</comment>
<reference evidence="1 2" key="1">
    <citation type="journal article" date="2023" name="Mol. Biol. Evol.">
        <title>Genomics of Secondarily Temperate Adaptation in the Only Non-Antarctic Icefish.</title>
        <authorList>
            <person name="Rivera-Colon A.G."/>
            <person name="Rayamajhi N."/>
            <person name="Minhas B.F."/>
            <person name="Madrigal G."/>
            <person name="Bilyk K.T."/>
            <person name="Yoon V."/>
            <person name="Hune M."/>
            <person name="Gregory S."/>
            <person name="Cheng C.H.C."/>
            <person name="Catchen J.M."/>
        </authorList>
    </citation>
    <scope>NUCLEOTIDE SEQUENCE [LARGE SCALE GENOMIC DNA]</scope>
    <source>
        <tissue evidence="1">White muscle</tissue>
    </source>
</reference>